<evidence type="ECO:0000313" key="1">
    <source>
        <dbReference type="EMBL" id="QED37097.1"/>
    </source>
</evidence>
<accession>A0A5B8YJT8</accession>
<gene>
    <name evidence="1" type="ORF">FK178_04950</name>
</gene>
<name>A0A5B8YJT8_9FLAO</name>
<evidence type="ECO:0000313" key="2">
    <source>
        <dbReference type="Proteomes" id="UP000321954"/>
    </source>
</evidence>
<protein>
    <submittedName>
        <fullName evidence="1">Uncharacterized protein</fullName>
    </submittedName>
</protein>
<organism evidence="1 2">
    <name type="scientific">Antarcticibacterium arcticum</name>
    <dbReference type="NCBI Taxonomy" id="2585771"/>
    <lineage>
        <taxon>Bacteria</taxon>
        <taxon>Pseudomonadati</taxon>
        <taxon>Bacteroidota</taxon>
        <taxon>Flavobacteriia</taxon>
        <taxon>Flavobacteriales</taxon>
        <taxon>Flavobacteriaceae</taxon>
        <taxon>Antarcticibacterium</taxon>
    </lineage>
</organism>
<dbReference type="KEGG" id="anp:FK178_04950"/>
<dbReference type="AlphaFoldDB" id="A0A5B8YJT8"/>
<dbReference type="RefSeq" id="WP_146831582.1">
    <property type="nucleotide sequence ID" value="NZ_CP042476.1"/>
</dbReference>
<dbReference type="EMBL" id="CP042476">
    <property type="protein sequence ID" value="QED37097.1"/>
    <property type="molecule type" value="Genomic_DNA"/>
</dbReference>
<reference evidence="1 2" key="1">
    <citation type="submission" date="2019-08" db="EMBL/GenBank/DDBJ databases">
        <title>Antarcticibacterium arcticum sp. nov., a bacterium isolated from marine sediment of the Canadian Beaufort Sea.</title>
        <authorList>
            <person name="Lee Y.M."/>
            <person name="Baek K."/>
            <person name="Lee D.-H."/>
            <person name="Shin S.C."/>
            <person name="Jin Y.K."/>
            <person name="Park Y."/>
        </authorList>
    </citation>
    <scope>NUCLEOTIDE SEQUENCE [LARGE SCALE GENOMIC DNA]</scope>
    <source>
        <strain evidence="1 2">PAMC 28998</strain>
    </source>
</reference>
<dbReference type="Proteomes" id="UP000321954">
    <property type="component" value="Chromosome"/>
</dbReference>
<keyword evidence="2" id="KW-1185">Reference proteome</keyword>
<sequence length="107" mass="12568">MEIVKEYTLIFFAVALLFPSAVSLSHMFAHQEHEACFDFTETHYHKKTLDCELCDLRSNQLLAFKVENYQFYIPYIPKLRSTDFYQFLSDFQKLPFALRGPPAFVSA</sequence>
<proteinExistence type="predicted"/>
<dbReference type="OrthoDB" id="1449138at2"/>